<accession>A0A915HJT4</accession>
<proteinExistence type="predicted"/>
<dbReference type="WBParaSite" id="nRc.2.0.1.t01596-RA">
    <property type="protein sequence ID" value="nRc.2.0.1.t01596-RA"/>
    <property type="gene ID" value="nRc.2.0.1.g01596"/>
</dbReference>
<evidence type="ECO:0000313" key="1">
    <source>
        <dbReference type="Proteomes" id="UP000887565"/>
    </source>
</evidence>
<dbReference type="Proteomes" id="UP000887565">
    <property type="component" value="Unplaced"/>
</dbReference>
<dbReference type="AlphaFoldDB" id="A0A915HJT4"/>
<organism evidence="1 2">
    <name type="scientific">Romanomermis culicivorax</name>
    <name type="common">Nematode worm</name>
    <dbReference type="NCBI Taxonomy" id="13658"/>
    <lineage>
        <taxon>Eukaryota</taxon>
        <taxon>Metazoa</taxon>
        <taxon>Ecdysozoa</taxon>
        <taxon>Nematoda</taxon>
        <taxon>Enoplea</taxon>
        <taxon>Dorylaimia</taxon>
        <taxon>Mermithida</taxon>
        <taxon>Mermithoidea</taxon>
        <taxon>Mermithidae</taxon>
        <taxon>Romanomermis</taxon>
    </lineage>
</organism>
<reference evidence="2" key="1">
    <citation type="submission" date="2022-11" db="UniProtKB">
        <authorList>
            <consortium name="WormBaseParasite"/>
        </authorList>
    </citation>
    <scope>IDENTIFICATION</scope>
</reference>
<sequence>MLQHIAHTLNGDHLPSRFVDQKGAFQIKKVLKDFMGGARAVPPPTNVGIGVTIPTRAQQKWRCSGAMD</sequence>
<name>A0A915HJT4_ROMCU</name>
<evidence type="ECO:0000313" key="2">
    <source>
        <dbReference type="WBParaSite" id="nRc.2.0.1.t01596-RA"/>
    </source>
</evidence>
<keyword evidence="1" id="KW-1185">Reference proteome</keyword>
<protein>
    <submittedName>
        <fullName evidence="2">Uncharacterized protein</fullName>
    </submittedName>
</protein>